<evidence type="ECO:0000256" key="1">
    <source>
        <dbReference type="SAM" id="Phobius"/>
    </source>
</evidence>
<dbReference type="EMBL" id="BMOY01000006">
    <property type="protein sequence ID" value="GGI99884.1"/>
    <property type="molecule type" value="Genomic_DNA"/>
</dbReference>
<gene>
    <name evidence="2" type="ORF">GCM10010885_06460</name>
</gene>
<reference evidence="2" key="1">
    <citation type="journal article" date="2014" name="Int. J. Syst. Evol. Microbiol.">
        <title>Complete genome sequence of Corynebacterium casei LMG S-19264T (=DSM 44701T), isolated from a smear-ripened cheese.</title>
        <authorList>
            <consortium name="US DOE Joint Genome Institute (JGI-PGF)"/>
            <person name="Walter F."/>
            <person name="Albersmeier A."/>
            <person name="Kalinowski J."/>
            <person name="Ruckert C."/>
        </authorList>
    </citation>
    <scope>NUCLEOTIDE SEQUENCE</scope>
    <source>
        <strain evidence="2">JCM 18487</strain>
    </source>
</reference>
<accession>A0A917K5L5</accession>
<evidence type="ECO:0000313" key="3">
    <source>
        <dbReference type="Proteomes" id="UP000637695"/>
    </source>
</evidence>
<name>A0A917K5L5_9BACL</name>
<dbReference type="Proteomes" id="UP000637695">
    <property type="component" value="Unassembled WGS sequence"/>
</dbReference>
<protein>
    <submittedName>
        <fullName evidence="2">Uncharacterized protein</fullName>
    </submittedName>
</protein>
<reference evidence="2" key="2">
    <citation type="submission" date="2020-09" db="EMBL/GenBank/DDBJ databases">
        <authorList>
            <person name="Sun Q."/>
            <person name="Ohkuma M."/>
        </authorList>
    </citation>
    <scope>NUCLEOTIDE SEQUENCE</scope>
    <source>
        <strain evidence="2">JCM 18487</strain>
    </source>
</reference>
<organism evidence="2 3">
    <name type="scientific">Alicyclobacillus cellulosilyticus</name>
    <dbReference type="NCBI Taxonomy" id="1003997"/>
    <lineage>
        <taxon>Bacteria</taxon>
        <taxon>Bacillati</taxon>
        <taxon>Bacillota</taxon>
        <taxon>Bacilli</taxon>
        <taxon>Bacillales</taxon>
        <taxon>Alicyclobacillaceae</taxon>
        <taxon>Alicyclobacillus</taxon>
    </lineage>
</organism>
<keyword evidence="1" id="KW-0472">Membrane</keyword>
<keyword evidence="3" id="KW-1185">Reference proteome</keyword>
<comment type="caution">
    <text evidence="2">The sequence shown here is derived from an EMBL/GenBank/DDBJ whole genome shotgun (WGS) entry which is preliminary data.</text>
</comment>
<feature type="transmembrane region" description="Helical" evidence="1">
    <location>
        <begin position="44"/>
        <end position="66"/>
    </location>
</feature>
<keyword evidence="1" id="KW-1133">Transmembrane helix</keyword>
<feature type="transmembrane region" description="Helical" evidence="1">
    <location>
        <begin position="14"/>
        <end position="32"/>
    </location>
</feature>
<keyword evidence="1" id="KW-0812">Transmembrane</keyword>
<dbReference type="Pfam" id="PF10710">
    <property type="entry name" value="DUF2512"/>
    <property type="match status" value="1"/>
</dbReference>
<dbReference type="RefSeq" id="WP_188881123.1">
    <property type="nucleotide sequence ID" value="NZ_BMOY01000006.1"/>
</dbReference>
<proteinExistence type="predicted"/>
<sequence>MRYPQTIAVTVQNAMLKCAGFTAVLLIADYLVPSLYGGSWWRSLAPILVTAGVLTAIGALADLVIVPRLGNLRSLLLGWPAMAAIIWAVPQAWPRTRMTVLAAVLLAAGAAPLEAALHRYVGVNLFGWRR</sequence>
<evidence type="ECO:0000313" key="2">
    <source>
        <dbReference type="EMBL" id="GGI99884.1"/>
    </source>
</evidence>
<dbReference type="InterPro" id="IPR019649">
    <property type="entry name" value="DUF2512"/>
</dbReference>
<feature type="transmembrane region" description="Helical" evidence="1">
    <location>
        <begin position="101"/>
        <end position="121"/>
    </location>
</feature>
<dbReference type="AlphaFoldDB" id="A0A917K5L5"/>
<feature type="transmembrane region" description="Helical" evidence="1">
    <location>
        <begin position="72"/>
        <end position="89"/>
    </location>
</feature>